<name>A0ABW5JK89_9BACT</name>
<dbReference type="InterPro" id="IPR036597">
    <property type="entry name" value="Fido-like_dom_sf"/>
</dbReference>
<dbReference type="InterPro" id="IPR040198">
    <property type="entry name" value="Fido_containing"/>
</dbReference>
<dbReference type="Proteomes" id="UP001597460">
    <property type="component" value="Unassembled WGS sequence"/>
</dbReference>
<dbReference type="RefSeq" id="WP_390301109.1">
    <property type="nucleotide sequence ID" value="NZ_JBHULI010000024.1"/>
</dbReference>
<evidence type="ECO:0000313" key="3">
    <source>
        <dbReference type="Proteomes" id="UP001597460"/>
    </source>
</evidence>
<dbReference type="SUPFAM" id="SSF140931">
    <property type="entry name" value="Fic-like"/>
    <property type="match status" value="1"/>
</dbReference>
<sequence length="402" mass="46455">MMFDRPSHMEPLFPKATKPLVDLAMEVFRLEAELGGLVHPLTRKEIARLLRHINSYYSNRIEGEHTNPVDIERAVRKEYSKDDEKKGLQKLSVAHIEVQKLIDYRFENGEKVPVCSSEFLCWIHREFYSRVPDSFLKIRKKDSDEIIEMVPGEIRTQNVEVGEHVAPVHSALEAFLTHFEKKYDPEKLSGHTLLLAAAASHHRLVWIHPFLDGNGRVSRLFTYAYLRRANIESYGLWTLSRGLARKDEEYRNYLASADSPRRGDLDGRGNLSEKALNSFCSFFFETALDQIHFMKKLLNLEDLRDRIMAYGNLRAQGSIPGESTLRPETKYVLAEVMMRGKIERGEVQRLIGMAERTARDLTKQLLEEELVRSDSHRSPLYFNIPPKVVGYYFPELYPAGSI</sequence>
<reference evidence="3" key="1">
    <citation type="journal article" date="2019" name="Int. J. Syst. Evol. Microbiol.">
        <title>The Global Catalogue of Microorganisms (GCM) 10K type strain sequencing project: providing services to taxonomists for standard genome sequencing and annotation.</title>
        <authorList>
            <consortium name="The Broad Institute Genomics Platform"/>
            <consortium name="The Broad Institute Genome Sequencing Center for Infectious Disease"/>
            <person name="Wu L."/>
            <person name="Ma J."/>
        </authorList>
    </citation>
    <scope>NUCLEOTIDE SEQUENCE [LARGE SCALE GENOMIC DNA]</scope>
    <source>
        <strain evidence="3">KCTC 52042</strain>
    </source>
</reference>
<dbReference type="Pfam" id="PF02661">
    <property type="entry name" value="Fic"/>
    <property type="match status" value="1"/>
</dbReference>
<accession>A0ABW5JK89</accession>
<gene>
    <name evidence="2" type="ORF">ACFSVN_08770</name>
</gene>
<comment type="caution">
    <text evidence="2">The sequence shown here is derived from an EMBL/GenBank/DDBJ whole genome shotgun (WGS) entry which is preliminary data.</text>
</comment>
<organism evidence="2 3">
    <name type="scientific">Gracilimonas halophila</name>
    <dbReference type="NCBI Taxonomy" id="1834464"/>
    <lineage>
        <taxon>Bacteria</taxon>
        <taxon>Pseudomonadati</taxon>
        <taxon>Balneolota</taxon>
        <taxon>Balneolia</taxon>
        <taxon>Balneolales</taxon>
        <taxon>Balneolaceae</taxon>
        <taxon>Gracilimonas</taxon>
    </lineage>
</organism>
<proteinExistence type="predicted"/>
<dbReference type="PANTHER" id="PTHR13504">
    <property type="entry name" value="FIDO DOMAIN-CONTAINING PROTEIN DDB_G0283145"/>
    <property type="match status" value="1"/>
</dbReference>
<dbReference type="Gene3D" id="1.10.3290.10">
    <property type="entry name" value="Fido-like domain"/>
    <property type="match status" value="1"/>
</dbReference>
<dbReference type="PROSITE" id="PS51459">
    <property type="entry name" value="FIDO"/>
    <property type="match status" value="1"/>
</dbReference>
<dbReference type="InterPro" id="IPR003812">
    <property type="entry name" value="Fido"/>
</dbReference>
<evidence type="ECO:0000313" key="2">
    <source>
        <dbReference type="EMBL" id="MFD2532535.1"/>
    </source>
</evidence>
<evidence type="ECO:0000259" key="1">
    <source>
        <dbReference type="PROSITE" id="PS51459"/>
    </source>
</evidence>
<keyword evidence="3" id="KW-1185">Reference proteome</keyword>
<protein>
    <submittedName>
        <fullName evidence="2">Fic family protein</fullName>
    </submittedName>
</protein>
<feature type="domain" description="Fido" evidence="1">
    <location>
        <begin position="115"/>
        <end position="285"/>
    </location>
</feature>
<dbReference type="PANTHER" id="PTHR13504:SF38">
    <property type="entry name" value="FIDO DOMAIN-CONTAINING PROTEIN"/>
    <property type="match status" value="1"/>
</dbReference>
<dbReference type="EMBL" id="JBHULI010000024">
    <property type="protein sequence ID" value="MFD2532535.1"/>
    <property type="molecule type" value="Genomic_DNA"/>
</dbReference>